<dbReference type="Pfam" id="PF24758">
    <property type="entry name" value="LRR_At5g56370"/>
    <property type="match status" value="1"/>
</dbReference>
<feature type="region of interest" description="Disordered" evidence="1">
    <location>
        <begin position="1"/>
        <end position="29"/>
    </location>
</feature>
<dbReference type="SUPFAM" id="SSF81383">
    <property type="entry name" value="F-box domain"/>
    <property type="match status" value="1"/>
</dbReference>
<dbReference type="Pfam" id="PF00646">
    <property type="entry name" value="F-box"/>
    <property type="match status" value="1"/>
</dbReference>
<dbReference type="Proteomes" id="UP000000763">
    <property type="component" value="Chromosome 9"/>
</dbReference>
<dbReference type="SUPFAM" id="SSF52047">
    <property type="entry name" value="RNI-like"/>
    <property type="match status" value="1"/>
</dbReference>
<feature type="domain" description="F-box" evidence="2">
    <location>
        <begin position="34"/>
        <end position="65"/>
    </location>
</feature>
<gene>
    <name evidence="4" type="ordered locus">Os09g0443000</name>
</gene>
<organism evidence="4 5">
    <name type="scientific">Oryza sativa subsp. japonica</name>
    <name type="common">Rice</name>
    <dbReference type="NCBI Taxonomy" id="39947"/>
    <lineage>
        <taxon>Eukaryota</taxon>
        <taxon>Viridiplantae</taxon>
        <taxon>Streptophyta</taxon>
        <taxon>Embryophyta</taxon>
        <taxon>Tracheophyta</taxon>
        <taxon>Spermatophyta</taxon>
        <taxon>Magnoliopsida</taxon>
        <taxon>Liliopsida</taxon>
        <taxon>Poales</taxon>
        <taxon>Poaceae</taxon>
        <taxon>BOP clade</taxon>
        <taxon>Oryzoideae</taxon>
        <taxon>Oryzeae</taxon>
        <taxon>Oryzinae</taxon>
        <taxon>Oryza</taxon>
        <taxon>Oryza sativa</taxon>
    </lineage>
</organism>
<feature type="region of interest" description="Disordered" evidence="1">
    <location>
        <begin position="476"/>
        <end position="501"/>
    </location>
</feature>
<evidence type="ECO:0000259" key="2">
    <source>
        <dbReference type="Pfam" id="PF00646"/>
    </source>
</evidence>
<dbReference type="PANTHER" id="PTHR31900:SF27">
    <property type="entry name" value="FBD DOMAIN-CONTAINING PROTEIN"/>
    <property type="match status" value="1"/>
</dbReference>
<evidence type="ECO:0000259" key="3">
    <source>
        <dbReference type="Pfam" id="PF24758"/>
    </source>
</evidence>
<accession>Q0J1F6</accession>
<evidence type="ECO:0000256" key="1">
    <source>
        <dbReference type="SAM" id="MobiDB-lite"/>
    </source>
</evidence>
<feature type="compositionally biased region" description="Polar residues" evidence="1">
    <location>
        <begin position="487"/>
        <end position="496"/>
    </location>
</feature>
<dbReference type="InterPro" id="IPR001810">
    <property type="entry name" value="F-box_dom"/>
</dbReference>
<sequence>MEPPPPPHRHKKCRTAEAAVPGGEEEEEAKDALISLPPDVLDGVLTRLGLRDAVRTSALSRAWRRRRARRWPPSTASSSAACPGRVRSFSAYVDKLTTRRAHDWILVLARRGVESLDLASPIHNHLAVHSSVFSCDRLAYLNLFACDIPPLPPGFAGFPNLRSLTLDHVWLRAGGEYQLEEIIENSPLLEMLVLSGIFIDGDDIINWVIRAPNLQHLTICSPNDYGWNLLDLPRLRSAVIDLWDYLGGRDFAEFLGKLLHVRKLHLFVSYQPSNGAKILETLPCTFDSLKSLKSLKLYMDFCELPAILTIFCLLRNAPNLEKLKIMITDNEQKVEANGVFQNAEWTGGMCANLQIVQITRISWLPNEMSFIELILSKASLLRTISVTHGDKCLMSNEDALSELLKYKRASPQAQILFKGYNSKVLRQIRGKFDITTTSVTSLCSIVGGGGGGDHLEGGAAGGEGLLADGLVPRPRDGAAALRPGDTASVNGATLTSGGRAEEVSERYPVTVAVDDGAVVYAVEAAVGEYACGREVADVEDEVARNDRRHRHPPV</sequence>
<evidence type="ECO:0000313" key="5">
    <source>
        <dbReference type="Proteomes" id="UP000000763"/>
    </source>
</evidence>
<dbReference type="KEGG" id="dosa:Os09g0443000"/>
<dbReference type="InterPro" id="IPR032675">
    <property type="entry name" value="LRR_dom_sf"/>
</dbReference>
<dbReference type="InterPro" id="IPR050232">
    <property type="entry name" value="FBL13/AtMIF1-like"/>
</dbReference>
<evidence type="ECO:0000313" key="4">
    <source>
        <dbReference type="EMBL" id="BAF25209.2"/>
    </source>
</evidence>
<proteinExistence type="predicted"/>
<dbReference type="InterPro" id="IPR036047">
    <property type="entry name" value="F-box-like_dom_sf"/>
</dbReference>
<dbReference type="Gene3D" id="3.80.10.10">
    <property type="entry name" value="Ribonuclease Inhibitor"/>
    <property type="match status" value="1"/>
</dbReference>
<dbReference type="AlphaFoldDB" id="Q0J1F6"/>
<protein>
    <submittedName>
        <fullName evidence="4">Os09g0443000 protein</fullName>
    </submittedName>
</protein>
<feature type="domain" description="F-box/LRR-repeat protein 15/At3g58940/PEG3-like LRR" evidence="3">
    <location>
        <begin position="103"/>
        <end position="325"/>
    </location>
</feature>
<dbReference type="EMBL" id="AP008215">
    <property type="protein sequence ID" value="BAF25209.2"/>
    <property type="molecule type" value="Genomic_DNA"/>
</dbReference>
<dbReference type="PANTHER" id="PTHR31900">
    <property type="entry name" value="F-BOX/RNI SUPERFAMILY PROTEIN-RELATED"/>
    <property type="match status" value="1"/>
</dbReference>
<reference evidence="4 5" key="1">
    <citation type="journal article" date="2005" name="Nature">
        <title>The map-based sequence of the rice genome.</title>
        <authorList>
            <consortium name="International rice genome sequencing project (IRGSP)"/>
            <person name="Matsumoto T."/>
            <person name="Wu J."/>
            <person name="Kanamori H."/>
            <person name="Katayose Y."/>
            <person name="Fujisawa M."/>
            <person name="Namiki N."/>
            <person name="Mizuno H."/>
            <person name="Yamamoto K."/>
            <person name="Antonio B.A."/>
            <person name="Baba T."/>
            <person name="Sakata K."/>
            <person name="Nagamura Y."/>
            <person name="Aoki H."/>
            <person name="Arikawa K."/>
            <person name="Arita K."/>
            <person name="Bito T."/>
            <person name="Chiden Y."/>
            <person name="Fujitsuka N."/>
            <person name="Fukunaka R."/>
            <person name="Hamada M."/>
            <person name="Harada C."/>
            <person name="Hayashi A."/>
            <person name="Hijishita S."/>
            <person name="Honda M."/>
            <person name="Hosokawa S."/>
            <person name="Ichikawa Y."/>
            <person name="Idonuma A."/>
            <person name="Iijima M."/>
            <person name="Ikeda M."/>
            <person name="Ikeno M."/>
            <person name="Ito K."/>
            <person name="Ito S."/>
            <person name="Ito T."/>
            <person name="Ito Y."/>
            <person name="Ito Y."/>
            <person name="Iwabuchi A."/>
            <person name="Kamiya K."/>
            <person name="Karasawa W."/>
            <person name="Kurita K."/>
            <person name="Katagiri S."/>
            <person name="Kikuta A."/>
            <person name="Kobayashi H."/>
            <person name="Kobayashi N."/>
            <person name="Machita K."/>
            <person name="Maehara T."/>
            <person name="Masukawa M."/>
            <person name="Mizubayashi T."/>
            <person name="Mukai Y."/>
            <person name="Nagasaki H."/>
            <person name="Nagata Y."/>
            <person name="Naito S."/>
            <person name="Nakashima M."/>
            <person name="Nakama Y."/>
            <person name="Nakamichi Y."/>
            <person name="Nakamura M."/>
            <person name="Meguro A."/>
            <person name="Negishi M."/>
            <person name="Ohta I."/>
            <person name="Ohta T."/>
            <person name="Okamoto M."/>
            <person name="Ono N."/>
            <person name="Saji S."/>
            <person name="Sakaguchi M."/>
            <person name="Sakai K."/>
            <person name="Shibata M."/>
            <person name="Shimokawa T."/>
            <person name="Song J."/>
            <person name="Takazaki Y."/>
            <person name="Terasawa K."/>
            <person name="Tsugane M."/>
            <person name="Tsuji K."/>
            <person name="Ueda S."/>
            <person name="Waki K."/>
            <person name="Yamagata H."/>
            <person name="Yamamoto M."/>
            <person name="Yamamoto S."/>
            <person name="Yamane H."/>
            <person name="Yoshiki S."/>
            <person name="Yoshihara R."/>
            <person name="Yukawa K."/>
            <person name="Zhong H."/>
            <person name="Yano M."/>
            <person name="Yuan Q."/>
            <person name="Ouyang S."/>
            <person name="Liu J."/>
            <person name="Jones K.M."/>
            <person name="Gansberger K."/>
            <person name="Moffat K."/>
            <person name="Hill J."/>
            <person name="Bera J."/>
            <person name="Fadrosh D."/>
            <person name="Jin S."/>
            <person name="Johri S."/>
            <person name="Kim M."/>
            <person name="Overton L."/>
            <person name="Reardon M."/>
            <person name="Tsitrin T."/>
            <person name="Vuong H."/>
            <person name="Weaver B."/>
            <person name="Ciecko A."/>
            <person name="Tallon L."/>
            <person name="Jackson J."/>
            <person name="Pai G."/>
            <person name="Aken S.V."/>
            <person name="Utterback T."/>
            <person name="Reidmuller S."/>
            <person name="Feldblyum T."/>
            <person name="Hsiao J."/>
            <person name="Zismann V."/>
            <person name="Iobst S."/>
            <person name="de Vazeille A.R."/>
            <person name="Buell C.R."/>
            <person name="Ying K."/>
            <person name="Li Y."/>
            <person name="Lu T."/>
            <person name="Huang Y."/>
            <person name="Zhao Q."/>
            <person name="Feng Q."/>
            <person name="Zhang L."/>
            <person name="Zhu J."/>
            <person name="Weng Q."/>
            <person name="Mu J."/>
            <person name="Lu Y."/>
            <person name="Fan D."/>
            <person name="Liu Y."/>
            <person name="Guan J."/>
            <person name="Zhang Y."/>
            <person name="Yu S."/>
            <person name="Liu X."/>
            <person name="Zhang Y."/>
            <person name="Hong G."/>
            <person name="Han B."/>
            <person name="Choisne N."/>
            <person name="Demange N."/>
            <person name="Orjeda G."/>
            <person name="Samain S."/>
            <person name="Cattolico L."/>
            <person name="Pelletier E."/>
            <person name="Couloux A."/>
            <person name="Segurens B."/>
            <person name="Wincker P."/>
            <person name="D'Hont A."/>
            <person name="Scarpelli C."/>
            <person name="Weissenbach J."/>
            <person name="Salanoubat M."/>
            <person name="Quetier F."/>
            <person name="Yu Y."/>
            <person name="Kim H.R."/>
            <person name="Rambo T."/>
            <person name="Currie J."/>
            <person name="Collura K."/>
            <person name="Luo M."/>
            <person name="Yang T."/>
            <person name="Ammiraju J.S.S."/>
            <person name="Engler F."/>
            <person name="Soderlund C."/>
            <person name="Wing R.A."/>
            <person name="Palmer L.E."/>
            <person name="de la Bastide M."/>
            <person name="Spiegel L."/>
            <person name="Nascimento L."/>
            <person name="Zutavern T."/>
            <person name="O'Shaughnessy A."/>
            <person name="Dike S."/>
            <person name="Dedhia N."/>
            <person name="Preston R."/>
            <person name="Balija V."/>
            <person name="McCombie W.R."/>
            <person name="Chow T."/>
            <person name="Chen H."/>
            <person name="Chung M."/>
            <person name="Chen C."/>
            <person name="Shaw J."/>
            <person name="Wu H."/>
            <person name="Hsiao K."/>
            <person name="Chao Y."/>
            <person name="Chu M."/>
            <person name="Cheng C."/>
            <person name="Hour A."/>
            <person name="Lee P."/>
            <person name="Lin S."/>
            <person name="Lin Y."/>
            <person name="Liou J."/>
            <person name="Liu S."/>
            <person name="Hsing Y."/>
            <person name="Raghuvanshi S."/>
            <person name="Mohanty A."/>
            <person name="Bharti A.K."/>
            <person name="Gaur A."/>
            <person name="Gupta V."/>
            <person name="Kumar D."/>
            <person name="Ravi V."/>
            <person name="Vij S."/>
            <person name="Kapur A."/>
            <person name="Khurana P."/>
            <person name="Khurana P."/>
            <person name="Khurana J.P."/>
            <person name="Tyagi A.K."/>
            <person name="Gaikwad K."/>
            <person name="Singh A."/>
            <person name="Dalal V."/>
            <person name="Srivastava S."/>
            <person name="Dixit A."/>
            <person name="Pal A.K."/>
            <person name="Ghazi I.A."/>
            <person name="Yadav M."/>
            <person name="Pandit A."/>
            <person name="Bhargava A."/>
            <person name="Sureshbabu K."/>
            <person name="Batra K."/>
            <person name="Sharma T.R."/>
            <person name="Mohapatra T."/>
            <person name="Singh N.K."/>
            <person name="Messing J."/>
            <person name="Nelson A.B."/>
            <person name="Fuks G."/>
            <person name="Kavchok S."/>
            <person name="Keizer G."/>
            <person name="Linton E."/>
            <person name="Llaca V."/>
            <person name="Song R."/>
            <person name="Tanyolac B."/>
            <person name="Young S."/>
            <person name="Ho-Il K."/>
            <person name="Hahn J.H."/>
            <person name="Sangsakoo G."/>
            <person name="Vanavichit A."/>
            <person name="de Mattos Luiz.A.T."/>
            <person name="Zimmer P.D."/>
            <person name="Malone G."/>
            <person name="Dellagostin O."/>
            <person name="de Oliveira A.C."/>
            <person name="Bevan M."/>
            <person name="Bancroft I."/>
            <person name="Minx P."/>
            <person name="Cordum H."/>
            <person name="Wilson R."/>
            <person name="Cheng Z."/>
            <person name="Jin W."/>
            <person name="Jiang J."/>
            <person name="Leong S.A."/>
            <person name="Iwama H."/>
            <person name="Gojobori T."/>
            <person name="Itoh T."/>
            <person name="Niimura Y."/>
            <person name="Fujii Y."/>
            <person name="Habara T."/>
            <person name="Sakai H."/>
            <person name="Sato Y."/>
            <person name="Wilson G."/>
            <person name="Kumar K."/>
            <person name="McCouch S."/>
            <person name="Juretic N."/>
            <person name="Hoen D."/>
            <person name="Wright S."/>
            <person name="Bruskiewich R."/>
            <person name="Bureau T."/>
            <person name="Miyao A."/>
            <person name="Hirochika H."/>
            <person name="Nishikawa T."/>
            <person name="Kadowaki K."/>
            <person name="Sugiura M."/>
            <person name="Burr B."/>
            <person name="Sasaki T."/>
        </authorList>
    </citation>
    <scope>NUCLEOTIDE SEQUENCE [LARGE SCALE GENOMIC DNA]</scope>
    <source>
        <strain evidence="5">cv. Nipponbare</strain>
    </source>
</reference>
<reference evidence="5" key="2">
    <citation type="journal article" date="2008" name="Nucleic Acids Res.">
        <title>The rice annotation project database (RAP-DB): 2008 update.</title>
        <authorList>
            <consortium name="The rice annotation project (RAP)"/>
        </authorList>
    </citation>
    <scope>GENOME REANNOTATION</scope>
    <source>
        <strain evidence="5">cv. Nipponbare</strain>
    </source>
</reference>
<dbReference type="InterPro" id="IPR055411">
    <property type="entry name" value="LRR_FXL15/At3g58940/PEG3-like"/>
</dbReference>
<name>Q0J1F6_ORYSJ</name>